<evidence type="ECO:0000259" key="4">
    <source>
        <dbReference type="PROSITE" id="PS51161"/>
    </source>
</evidence>
<keyword evidence="5" id="KW-0255">Endonuclease</keyword>
<evidence type="ECO:0000313" key="6">
    <source>
        <dbReference type="Proteomes" id="UP000319267"/>
    </source>
</evidence>
<dbReference type="GO" id="GO:0009307">
    <property type="term" value="P:DNA restriction-modification system"/>
    <property type="evidence" value="ECO:0007669"/>
    <property type="project" value="InterPro"/>
</dbReference>
<reference evidence="5 6" key="1">
    <citation type="submission" date="2017-05" db="EMBL/GenBank/DDBJ databases">
        <authorList>
            <person name="Varghese N."/>
            <person name="Submissions S."/>
        </authorList>
    </citation>
    <scope>NUCLEOTIDE SEQUENCE [LARGE SCALE GENOMIC DNA]</scope>
    <source>
        <strain evidence="5 6">DSM 29982</strain>
    </source>
</reference>
<dbReference type="PROSITE" id="PS51161">
    <property type="entry name" value="ATP_CONE"/>
    <property type="match status" value="1"/>
</dbReference>
<evidence type="ECO:0000313" key="5">
    <source>
        <dbReference type="EMBL" id="SMO95340.1"/>
    </source>
</evidence>
<dbReference type="InterPro" id="IPR005144">
    <property type="entry name" value="ATP-cone_dom"/>
</dbReference>
<dbReference type="InterPro" id="IPR011856">
    <property type="entry name" value="tRNA_endonuc-like_dom_sf"/>
</dbReference>
<evidence type="ECO:0000256" key="2">
    <source>
        <dbReference type="ARBA" id="ARBA00022840"/>
    </source>
</evidence>
<dbReference type="RefSeq" id="WP_239457768.1">
    <property type="nucleotide sequence ID" value="NZ_QJRI01000152.1"/>
</dbReference>
<sequence>MRCYLLSFSVKMNSLAIMKIIKHSGYKVPFDKDKLELSLKKSGAGIDLIKESLAEIEKQMYDGITTKEIYKLAFAALKKASSGHAARYNIRLALQMLGPAGFFFEKFVSRLYAADGFKTKINLTLQGKCVSHEIDIAIMKNNMISMVECKFHGGKEGSSDVKVPMYILSRFNDLKAKKHIIFSNSEVISSCIIATNNRFTKDAQDFANCSGISLLSWDYPPEHNLKNKIDKGALYPITCLTTLSIAEKEKLLILDQILVKDIIDGPQNLYKIGLSENRVKNTLHEASQICKHF</sequence>
<keyword evidence="6" id="KW-1185">Reference proteome</keyword>
<dbReference type="GO" id="GO:0003677">
    <property type="term" value="F:DNA binding"/>
    <property type="evidence" value="ECO:0007669"/>
    <property type="project" value="InterPro"/>
</dbReference>
<keyword evidence="5" id="KW-0378">Hydrolase</keyword>
<dbReference type="AlphaFoldDB" id="A0A521FID8"/>
<evidence type="ECO:0000256" key="3">
    <source>
        <dbReference type="PROSITE-ProRule" id="PRU00492"/>
    </source>
</evidence>
<organism evidence="5 6">
    <name type="scientific">Flavobacterium nitrogenifigens</name>
    <dbReference type="NCBI Taxonomy" id="1617283"/>
    <lineage>
        <taxon>Bacteria</taxon>
        <taxon>Pseudomonadati</taxon>
        <taxon>Bacteroidota</taxon>
        <taxon>Flavobacteriia</taxon>
        <taxon>Flavobacteriales</taxon>
        <taxon>Flavobacteriaceae</taxon>
        <taxon>Flavobacterium</taxon>
    </lineage>
</organism>
<name>A0A521FID8_9FLAO</name>
<dbReference type="Proteomes" id="UP000319267">
    <property type="component" value="Unassembled WGS sequence"/>
</dbReference>
<gene>
    <name evidence="5" type="ORF">SAMN06265220_11225</name>
</gene>
<feature type="domain" description="ATP-cone" evidence="4">
    <location>
        <begin position="18"/>
        <end position="98"/>
    </location>
</feature>
<dbReference type="InterPro" id="IPR007560">
    <property type="entry name" value="Restrct_endonuc_IV_Mrr"/>
</dbReference>
<proteinExistence type="predicted"/>
<dbReference type="GO" id="GO:0004519">
    <property type="term" value="F:endonuclease activity"/>
    <property type="evidence" value="ECO:0007669"/>
    <property type="project" value="UniProtKB-KW"/>
</dbReference>
<keyword evidence="1 3" id="KW-0547">Nucleotide-binding</keyword>
<dbReference type="EMBL" id="FXTQ01000012">
    <property type="protein sequence ID" value="SMO95340.1"/>
    <property type="molecule type" value="Genomic_DNA"/>
</dbReference>
<dbReference type="Gene3D" id="3.40.1350.10">
    <property type="match status" value="1"/>
</dbReference>
<dbReference type="SUPFAM" id="SSF52980">
    <property type="entry name" value="Restriction endonuclease-like"/>
    <property type="match status" value="1"/>
</dbReference>
<evidence type="ECO:0000256" key="1">
    <source>
        <dbReference type="ARBA" id="ARBA00022741"/>
    </source>
</evidence>
<dbReference type="InterPro" id="IPR011335">
    <property type="entry name" value="Restrct_endonuc-II-like"/>
</dbReference>
<protein>
    <submittedName>
        <fullName evidence="5">Restriction endonuclease</fullName>
    </submittedName>
</protein>
<dbReference type="GO" id="GO:0005524">
    <property type="term" value="F:ATP binding"/>
    <property type="evidence" value="ECO:0007669"/>
    <property type="project" value="UniProtKB-UniRule"/>
</dbReference>
<keyword evidence="5" id="KW-0540">Nuclease</keyword>
<accession>A0A521FID8</accession>
<dbReference type="Pfam" id="PF03477">
    <property type="entry name" value="ATP-cone"/>
    <property type="match status" value="1"/>
</dbReference>
<dbReference type="Pfam" id="PF04471">
    <property type="entry name" value="Mrr_cat"/>
    <property type="match status" value="1"/>
</dbReference>
<keyword evidence="2 3" id="KW-0067">ATP-binding</keyword>